<comment type="subcellular location">
    <subcellularLocation>
        <location evidence="1">Nucleus</location>
    </subcellularLocation>
</comment>
<dbReference type="InterPro" id="IPR004210">
    <property type="entry name" value="BESS_motif"/>
</dbReference>
<comment type="caution">
    <text evidence="4">The sequence shown here is derived from an EMBL/GenBank/DDBJ whole genome shotgun (WGS) entry which is preliminary data.</text>
</comment>
<dbReference type="GO" id="GO:0003677">
    <property type="term" value="F:DNA binding"/>
    <property type="evidence" value="ECO:0007669"/>
    <property type="project" value="InterPro"/>
</dbReference>
<keyword evidence="1" id="KW-0539">Nucleus</keyword>
<evidence type="ECO:0000259" key="3">
    <source>
        <dbReference type="PROSITE" id="PS51031"/>
    </source>
</evidence>
<sequence>MWEVAQDIRQTVSDTLDLKLQSPPKLRDLGLAASLPVYGYLRPCDVPATIMDSLTDEVCKGTRLLTTAFCWFYHLHEAFTRFTQRLIDDGHTDLSSFCDELLVHSGMWEVAQDIRQTVSDTLDLKLHSPPNLRDLGLAASLPVYGYLRPCDVPATIMYSLTDEVCKPTKMNTEQQQENQDEDVVTQAQRLEQQDTPEDPQPDNAPPPDPRPTLDQATQRMVTAMVEAQLSKGVAETQSTIEKPDSEESPATMDTSLQLPIEEEPSEPSRPSTSFSAEYATPNQKKKKKSDLDSSLLAYMREPIDVQPPDDHESFFESLLPIVRKFNDDQTLEFRTEVLNLASKIRRKGSLTPGPPFTDSASSQRYGKRNTDHLFEFLRADDSIQTTDLLADMRNELSQLMMIENGDRGTSKWRTFRLEEGKILMEESKNSPLQIYAVSNIQNLHLFRMTGMEVVENAGASSGGSKRTFVDKDVIVSSKVTAQNLKVILRFLYADMNYSLITNLSLDVAQPSSHIIAASMVLNYCKIKRKEENYLQNRAFPVKHQDFQYTVGSEAKSITHMTMDGLLGGHIAVGKEGFSKVHEKDLKGRQTFFGELMKYGSLWELFHQRVKEIKIAPTGRVQGRSTDKKPLSYHGFKNGTFAYAVGLNYPFQVMDENDVVLATLHGEVTSINIEGSPTTLSTTPAQQETVVSSSDDACDTRLSHVVVRRTLQTIIQLEQELATLRGTRSESFDVDYSIGKGIWPSFQGDGISRQKAG</sequence>
<dbReference type="EMBL" id="WIXP02000016">
    <property type="protein sequence ID" value="KAF6198033.1"/>
    <property type="molecule type" value="Genomic_DNA"/>
</dbReference>
<dbReference type="Proteomes" id="UP000466442">
    <property type="component" value="Linkage Group LG16"/>
</dbReference>
<feature type="region of interest" description="Disordered" evidence="2">
    <location>
        <begin position="230"/>
        <end position="290"/>
    </location>
</feature>
<proteinExistence type="predicted"/>
<organism evidence="4 5">
    <name type="scientific">Apolygus lucorum</name>
    <name type="common">Small green plant bug</name>
    <name type="synonym">Lygocoris lucorum</name>
    <dbReference type="NCBI Taxonomy" id="248454"/>
    <lineage>
        <taxon>Eukaryota</taxon>
        <taxon>Metazoa</taxon>
        <taxon>Ecdysozoa</taxon>
        <taxon>Arthropoda</taxon>
        <taxon>Hexapoda</taxon>
        <taxon>Insecta</taxon>
        <taxon>Pterygota</taxon>
        <taxon>Neoptera</taxon>
        <taxon>Paraneoptera</taxon>
        <taxon>Hemiptera</taxon>
        <taxon>Heteroptera</taxon>
        <taxon>Panheteroptera</taxon>
        <taxon>Cimicomorpha</taxon>
        <taxon>Miridae</taxon>
        <taxon>Mirini</taxon>
        <taxon>Apolygus</taxon>
    </lineage>
</organism>
<dbReference type="AlphaFoldDB" id="A0A8S9WMR1"/>
<evidence type="ECO:0000313" key="4">
    <source>
        <dbReference type="EMBL" id="KAF6198033.1"/>
    </source>
</evidence>
<evidence type="ECO:0000313" key="5">
    <source>
        <dbReference type="Proteomes" id="UP000466442"/>
    </source>
</evidence>
<feature type="region of interest" description="Disordered" evidence="2">
    <location>
        <begin position="170"/>
        <end position="214"/>
    </location>
</feature>
<evidence type="ECO:0000256" key="2">
    <source>
        <dbReference type="SAM" id="MobiDB-lite"/>
    </source>
</evidence>
<name>A0A8S9WMR1_APOLU</name>
<reference evidence="4" key="1">
    <citation type="journal article" date="2021" name="Mol. Ecol. Resour.">
        <title>Apolygus lucorum genome provides insights into omnivorousness and mesophyll feeding.</title>
        <authorList>
            <person name="Liu Y."/>
            <person name="Liu H."/>
            <person name="Wang H."/>
            <person name="Huang T."/>
            <person name="Liu B."/>
            <person name="Yang B."/>
            <person name="Yin L."/>
            <person name="Li B."/>
            <person name="Zhang Y."/>
            <person name="Zhang S."/>
            <person name="Jiang F."/>
            <person name="Zhang X."/>
            <person name="Ren Y."/>
            <person name="Wang B."/>
            <person name="Wang S."/>
            <person name="Lu Y."/>
            <person name="Wu K."/>
            <person name="Fan W."/>
            <person name="Wang G."/>
        </authorList>
    </citation>
    <scope>NUCLEOTIDE SEQUENCE</scope>
    <source>
        <strain evidence="4">12Hb</strain>
    </source>
</reference>
<feature type="domain" description="BESS" evidence="3">
    <location>
        <begin position="308"/>
        <end position="347"/>
    </location>
</feature>
<evidence type="ECO:0000256" key="1">
    <source>
        <dbReference type="PROSITE-ProRule" id="PRU00371"/>
    </source>
</evidence>
<keyword evidence="5" id="KW-1185">Reference proteome</keyword>
<protein>
    <recommendedName>
        <fullName evidence="3">BESS domain-containing protein</fullName>
    </recommendedName>
</protein>
<accession>A0A8S9WMR1</accession>
<gene>
    <name evidence="4" type="ORF">GE061_007778</name>
</gene>
<dbReference type="OrthoDB" id="6600052at2759"/>
<dbReference type="PROSITE" id="PS51031">
    <property type="entry name" value="BESS"/>
    <property type="match status" value="1"/>
</dbReference>
<dbReference type="GO" id="GO:0005634">
    <property type="term" value="C:nucleus"/>
    <property type="evidence" value="ECO:0007669"/>
    <property type="project" value="UniProtKB-SubCell"/>
</dbReference>